<feature type="transmembrane region" description="Helical" evidence="7">
    <location>
        <begin position="694"/>
        <end position="715"/>
    </location>
</feature>
<feature type="transmembrane region" description="Helical" evidence="7">
    <location>
        <begin position="638"/>
        <end position="663"/>
    </location>
</feature>
<feature type="domain" description="Fibronectin type-III" evidence="9">
    <location>
        <begin position="1566"/>
        <end position="1667"/>
    </location>
</feature>
<feature type="compositionally biased region" description="Polar residues" evidence="6">
    <location>
        <begin position="2220"/>
        <end position="2241"/>
    </location>
</feature>
<dbReference type="InterPro" id="IPR036116">
    <property type="entry name" value="FN3_sf"/>
</dbReference>
<protein>
    <recommendedName>
        <fullName evidence="12">Fibronectin type-III domain-containing protein</fullName>
    </recommendedName>
</protein>
<feature type="transmembrane region" description="Helical" evidence="7">
    <location>
        <begin position="669"/>
        <end position="687"/>
    </location>
</feature>
<evidence type="ECO:0008006" key="12">
    <source>
        <dbReference type="Google" id="ProtNLM"/>
    </source>
</evidence>
<feature type="transmembrane region" description="Helical" evidence="7">
    <location>
        <begin position="97"/>
        <end position="115"/>
    </location>
</feature>
<reference evidence="10 11" key="1">
    <citation type="submission" date="2019-07" db="EMBL/GenBank/DDBJ databases">
        <title>Genomics analysis of Aphanomyces spp. identifies a new class of oomycete effector associated with host adaptation.</title>
        <authorList>
            <person name="Gaulin E."/>
        </authorList>
    </citation>
    <scope>NUCLEOTIDE SEQUENCE [LARGE SCALE GENOMIC DNA]</scope>
    <source>
        <strain evidence="10 11">ATCC 201684</strain>
    </source>
</reference>
<dbReference type="SMART" id="SM00233">
    <property type="entry name" value="PH"/>
    <property type="match status" value="1"/>
</dbReference>
<dbReference type="Pfam" id="PF23188">
    <property type="entry name" value="THU_Piezo1"/>
    <property type="match status" value="1"/>
</dbReference>
<accession>A0A6G0WVT8</accession>
<feature type="transmembrane region" description="Helical" evidence="7">
    <location>
        <begin position="2810"/>
        <end position="2830"/>
    </location>
</feature>
<evidence type="ECO:0000256" key="5">
    <source>
        <dbReference type="ARBA" id="ARBA00023136"/>
    </source>
</evidence>
<dbReference type="GO" id="GO:0050982">
    <property type="term" value="P:detection of mechanical stimulus"/>
    <property type="evidence" value="ECO:0007669"/>
    <property type="project" value="TreeGrafter"/>
</dbReference>
<feature type="transmembrane region" description="Helical" evidence="7">
    <location>
        <begin position="1961"/>
        <end position="1981"/>
    </location>
</feature>
<feature type="transmembrane region" description="Helical" evidence="7">
    <location>
        <begin position="1217"/>
        <end position="1238"/>
    </location>
</feature>
<dbReference type="GO" id="GO:0016020">
    <property type="term" value="C:membrane"/>
    <property type="evidence" value="ECO:0007669"/>
    <property type="project" value="UniProtKB-SubCell"/>
</dbReference>
<dbReference type="GO" id="GO:0005261">
    <property type="term" value="F:monoatomic cation channel activity"/>
    <property type="evidence" value="ECO:0007669"/>
    <property type="project" value="TreeGrafter"/>
</dbReference>
<dbReference type="PROSITE" id="PS50853">
    <property type="entry name" value="FN3"/>
    <property type="match status" value="1"/>
</dbReference>
<feature type="transmembrane region" description="Helical" evidence="7">
    <location>
        <begin position="2372"/>
        <end position="2392"/>
    </location>
</feature>
<feature type="transmembrane region" description="Helical" evidence="7">
    <location>
        <begin position="1180"/>
        <end position="1205"/>
    </location>
</feature>
<feature type="transmembrane region" description="Helical" evidence="7">
    <location>
        <begin position="2404"/>
        <end position="2424"/>
    </location>
</feature>
<feature type="domain" description="PH" evidence="8">
    <location>
        <begin position="1701"/>
        <end position="1798"/>
    </location>
</feature>
<feature type="transmembrane region" description="Helical" evidence="7">
    <location>
        <begin position="749"/>
        <end position="771"/>
    </location>
</feature>
<dbReference type="PANTHER" id="PTHR13167">
    <property type="entry name" value="PIEZO-TYPE MECHANOSENSITIVE ION CHANNEL COMPONENT"/>
    <property type="match status" value="1"/>
</dbReference>
<feature type="region of interest" description="Disordered" evidence="6">
    <location>
        <begin position="1"/>
        <end position="28"/>
    </location>
</feature>
<feature type="transmembrane region" description="Helical" evidence="7">
    <location>
        <begin position="559"/>
        <end position="581"/>
    </location>
</feature>
<feature type="transmembrane region" description="Helical" evidence="7">
    <location>
        <begin position="268"/>
        <end position="288"/>
    </location>
</feature>
<feature type="transmembrane region" description="Helical" evidence="7">
    <location>
        <begin position="838"/>
        <end position="857"/>
    </location>
</feature>
<dbReference type="EMBL" id="VJMJ01000141">
    <property type="protein sequence ID" value="KAF0731636.1"/>
    <property type="molecule type" value="Genomic_DNA"/>
</dbReference>
<sequence length="2910" mass="331215">MATLLIDPDSTRSSAPGETTYRDAKTPPNQSAILDGGDYIVALSTAPRPSSTAKHSHATAREKAKFWSKRTLMKVVWFLADVVFSFSLLLATAVRGSVLSSLYLAAWIIGILYTFKSRLLTVFTLFVAICGVGGNIFSIVWYKSKLKGAALAPGQSIEDVSPLPGKEILSIMGINYMVTWDEYLLGIGPDALIFLSSIIHLYLLKKQFLKAHGKSQDLVASSSHHEHAQDGNNSVEESYFSKEALIIIIGGSEVIALIALFLCALSSPGVLCGAYFLIFLYCLIVWTVKSPRITRRQLENGESTFCYFFGPSSMRFLVTLTIPVLLFCHAFQYPRFHDSEFGRKVGKYANIFVLPGSWDNWPGYVFYGAQLFLLATASRTCPIYKQLASLPVEESTHDEPIPQRRQSLAETLYHEPLSSPTHSLRQRRWTGERANNASTRTSFYSAHESSSSFTKLSAKELLSRESLIVRIFLEDRGVLGAIVAALFWSVSYPSYLMSILFGVALLTLGSYGLVIPRMLLIVLSSYAVFSACVVYLFNIPALAERSWVSDLVDELRLGISVYPLIDLAIQNACLFVMCFCLRIRLRYRDLLQELREEKALQLLNQEVRISVLSDMSATSSQVQQEHIQMHRMKFVEILALWFKDLQCVFVSLLDTLVLFTIFVTVLSTSVNLLQTGYLVLAAFLSVFKRLRRRLWRWLLSYALAVCFLIYMWNVICPTRFDSVKTDTWGLTCFAGPGVKGDRPSGWEKLWPTLFTAQLILILQAVIQLVIYMRSDAGRAEREAMLAQAPGRPVFFISRITLEIDMVFRFVGGIVTYVGFLLLGFIYEVDSSGRVTLFGLLQVFLMFTLLGSHMASMIKSPRGNSTKTQFLWRVVLVYEVLVLVVRYIYQFEAVATYIHEKWHLDKFMTLEDVGLHRHSATTKLSGLFVYLLPTAVLAALTAWNLRSMKRKLPLYEILPPGRSRFIDAIIVIVKELKRMVFVNSPIVLLVFNMAIVCRNINAFNVTYLTILITTLFKPKWTGSWKSLFWLSSFFILCLYAFQFRSLQPDRLELLFGPEHAKSFEDNASWIGLARVNKTMAELMEGKSNNPDTANGGNYYHSSIWSMTWEHMVVMLLCLVTRASQFWDPEKDAKPNSKKQRPRKPSEWHASSSNMSEDTPFLKSVQDFLIRFASEGSVTLTMLMLLVSAFIHLNVISVMYLLVVRWIMVSHPITVCRNWNYLVIMLLFVCVTQYFIMLWFPPFLDWPRNTTVPWKWLEHHDEYAEYLALNFQHPMGLFSDYCCILFVFMIPGAKPYYLEIEKRTMAAELAAHETDSGQNHRDTLTASVVPGDANDFTTNAKENQQPWRLLVFMVMNYWVFVLLIMVFVSGCIRSGVASGIYLAFAIYMLVNVNDVDSPESKMLSRLREFSWGYMFLLVLFQTPVFGNPTEYCTLGTHVNGKVCLSAPAVLDLNKFPKNYPSAPDVGATVPVLSIVIFWMINIQELIYQSPLYDYVRAFTSRESDQSQRRCRALHEEVLMDRLERWQALKHEKQAAILRLKSIISRMVNKVEEMMDIASGLNYSLPPSAPQPPTIVTEETTQNSVTLVWNAPESPLHRIRSYTITRQVYPPTTLLGDYSYPIEVKASLGTRFVVDGLRPGTTYQFKVAASSRMGEGPFSAPSVPIQTFPLNWGGTCVAGWVYYRKCLWPQPWYSKLWTPKELPRYAVVDSHAFVWYKNEALALKHRSMKKRKRMKTSFLTKDVSVFDLSEQTYRANEMSDEMYALQIVATARNSHQVRYTVLLETQQQFNHWVSDLSQLVPRHAIGPRLEAYLDANGISLPPIPESSMFDDEDENFNGPRSEWSSVTGDESWLNDAEDEEQSESKNFVGLAYLAFYNFFYMLQDISLRHEEQIYEEDDEQLPSWFELFTVMLNALRSHTRNLCCIIFICSFVSQGDILNMVYVFAAFGFLLLENPRPHSYAWNLIMRYSFWVVFARYFFQLPVFCQNINSDSVLYPSMQPWCPDSLFRLKNRNPIQPMVYFGLYKFDGIANPLVDTMWKGVAWNFVVILSILFHRRELQLRGLWLNVDTEEDSPNLLDRQRTTVMSRDSLDDPELYDVAAFLARHKDDTVKATPGDFHVREMPQSRPAALSKVVAFEGTPDDVARDDDHPRQVTSPREALLQTQLSTQLSRDHHWSGSQNDSTHNAHSDEEETRVVDPRAISPREALLRAQSRMSASPRVSMMSESPRSLREGSSGQLEQNETQPLLEFVDQVPTIPKKPSKVMIWLESTFPSTMAFLARLWPTVPEHWDKDISEAMCSKPGRDYFAAMVLIPFICIIYAFLFFKYFGEPVDDSETFSINLSDSMLNGYMVLIIFFELIVIIWDRAAFVCSSLRIKVALHFTVLIGVHLGLWLMLPLSSKSYFQSRVGLQGFYVLHCIYLWISSYQIKFGYQVFRSNHHNKKSVEEQSWTHELYGKGFKVFMALPFAFEIRCLLDWMCSKTALNKDMWLLLEETAATLFLVRHEMDERIRDAVYLKGNKRHPVYKKFLTGGFILFVLLFCVIAPLAMFSSLNPSTQENSVKTVTVKFGLLQGDGTLQEFYTNGDSNGPRYGGLKIKATDTFIQKNSFSSYSKDLWISSPPLRRELVNRLRSSESLKWSLRVSFSRDGPQGNQDVTKSFEQSLTALDRTSLISLVQGTNVAAATPASSSSILGSNASMATALGSNLTSVSLASDDIIVAPNAIRIKSFFNPVLKVPASSAVTPRTNYAKRDLSIQRNIEDGVSWWVINSTDASNRPGENDGLPINCQESPEDKDGFCLITVSDNIVSGLTKLGIGSYGLTAAYIFVVFTVGAFFKEMLRGEMYKVLYNELPNPNDLLDLVEGIYIARKEEYIGHLKDEGRLYETLVRMLRSPETLIKLTGSNAIHIPPPKHKLD</sequence>
<dbReference type="SMART" id="SM00060">
    <property type="entry name" value="FN3"/>
    <property type="match status" value="1"/>
</dbReference>
<name>A0A6G0WVT8_9STRA</name>
<feature type="transmembrane region" description="Helical" evidence="7">
    <location>
        <begin position="244"/>
        <end position="262"/>
    </location>
</feature>
<dbReference type="GO" id="GO:0071260">
    <property type="term" value="P:cellular response to mechanical stimulus"/>
    <property type="evidence" value="ECO:0007669"/>
    <property type="project" value="TreeGrafter"/>
</dbReference>
<evidence type="ECO:0000256" key="1">
    <source>
        <dbReference type="ARBA" id="ARBA00004141"/>
    </source>
</evidence>
<feature type="transmembrane region" description="Helical" evidence="7">
    <location>
        <begin position="519"/>
        <end position="539"/>
    </location>
</feature>
<evidence type="ECO:0000256" key="6">
    <source>
        <dbReference type="SAM" id="MobiDB-lite"/>
    </source>
</evidence>
<dbReference type="Pfam" id="PF24874">
    <property type="entry name" value="Piezo_THU9_anchor"/>
    <property type="match status" value="1"/>
</dbReference>
<comment type="similarity">
    <text evidence="2">Belongs to the PIEZO (TC 1.A.75) family.</text>
</comment>
<dbReference type="GO" id="GO:0042391">
    <property type="term" value="P:regulation of membrane potential"/>
    <property type="evidence" value="ECO:0007669"/>
    <property type="project" value="TreeGrafter"/>
</dbReference>
<keyword evidence="3 7" id="KW-0812">Transmembrane</keyword>
<dbReference type="Gene3D" id="2.60.40.10">
    <property type="entry name" value="Immunoglobulins"/>
    <property type="match status" value="1"/>
</dbReference>
<dbReference type="InterPro" id="IPR031334">
    <property type="entry name" value="Piezo_cap_dom"/>
</dbReference>
<gene>
    <name evidence="10" type="ORF">Ae201684_011254</name>
</gene>
<evidence type="ECO:0000313" key="10">
    <source>
        <dbReference type="EMBL" id="KAF0731636.1"/>
    </source>
</evidence>
<feature type="transmembrane region" description="Helical" evidence="7">
    <location>
        <begin position="1273"/>
        <end position="1291"/>
    </location>
</feature>
<feature type="transmembrane region" description="Helical" evidence="7">
    <location>
        <begin position="2341"/>
        <end position="2360"/>
    </location>
</feature>
<evidence type="ECO:0000256" key="3">
    <source>
        <dbReference type="ARBA" id="ARBA00022692"/>
    </source>
</evidence>
<evidence type="ECO:0000259" key="8">
    <source>
        <dbReference type="PROSITE" id="PS50003"/>
    </source>
</evidence>
<feature type="transmembrane region" description="Helical" evidence="7">
    <location>
        <begin position="806"/>
        <end position="826"/>
    </location>
</feature>
<feature type="transmembrane region" description="Helical" evidence="7">
    <location>
        <begin position="1347"/>
        <end position="1366"/>
    </location>
</feature>
<dbReference type="PROSITE" id="PS50003">
    <property type="entry name" value="PH_DOMAIN"/>
    <property type="match status" value="1"/>
</dbReference>
<dbReference type="InterPro" id="IPR027272">
    <property type="entry name" value="Piezo"/>
</dbReference>
<feature type="transmembrane region" description="Helical" evidence="7">
    <location>
        <begin position="467"/>
        <end position="488"/>
    </location>
</feature>
<keyword evidence="5 7" id="KW-0472">Membrane</keyword>
<feature type="transmembrane region" description="Helical" evidence="7">
    <location>
        <begin position="926"/>
        <end position="944"/>
    </location>
</feature>
<evidence type="ECO:0000313" key="11">
    <source>
        <dbReference type="Proteomes" id="UP000481153"/>
    </source>
</evidence>
<dbReference type="CDD" id="cd00063">
    <property type="entry name" value="FN3"/>
    <property type="match status" value="1"/>
</dbReference>
<feature type="transmembrane region" description="Helical" evidence="7">
    <location>
        <begin position="1922"/>
        <end position="1949"/>
    </location>
</feature>
<feature type="transmembrane region" description="Helical" evidence="7">
    <location>
        <begin position="1408"/>
        <end position="1424"/>
    </location>
</feature>
<evidence type="ECO:0000259" key="9">
    <source>
        <dbReference type="PROSITE" id="PS50853"/>
    </source>
</evidence>
<feature type="region of interest" description="Disordered" evidence="6">
    <location>
        <begin position="1825"/>
        <end position="1855"/>
    </location>
</feature>
<keyword evidence="4 7" id="KW-1133">Transmembrane helix</keyword>
<feature type="region of interest" description="Disordered" evidence="6">
    <location>
        <begin position="1128"/>
        <end position="1155"/>
    </location>
</feature>
<feature type="transmembrane region" description="Helical" evidence="7">
    <location>
        <begin position="2302"/>
        <end position="2321"/>
    </location>
</feature>
<dbReference type="InterPro" id="IPR001849">
    <property type="entry name" value="PH_domain"/>
</dbReference>
<dbReference type="Pfam" id="PF12166">
    <property type="entry name" value="Piezo_cap"/>
    <property type="match status" value="1"/>
</dbReference>
<feature type="transmembrane region" description="Helical" evidence="7">
    <location>
        <begin position="1372"/>
        <end position="1388"/>
    </location>
</feature>
<feature type="transmembrane region" description="Helical" evidence="7">
    <location>
        <begin position="2524"/>
        <end position="2545"/>
    </location>
</feature>
<feature type="transmembrane region" description="Helical" evidence="7">
    <location>
        <begin position="122"/>
        <end position="142"/>
    </location>
</feature>
<dbReference type="InterPro" id="IPR013783">
    <property type="entry name" value="Ig-like_fold"/>
</dbReference>
<dbReference type="VEuPathDB" id="FungiDB:AeMF1_002400"/>
<dbReference type="InterPro" id="IPR003961">
    <property type="entry name" value="FN3_dom"/>
</dbReference>
<dbReference type="InterPro" id="IPR056770">
    <property type="entry name" value="Piezo_THU9_anchor"/>
</dbReference>
<feature type="transmembrane region" description="Helical" evidence="7">
    <location>
        <begin position="494"/>
        <end position="514"/>
    </location>
</feature>
<feature type="transmembrane region" description="Helical" evidence="7">
    <location>
        <begin position="869"/>
        <end position="888"/>
    </location>
</feature>
<evidence type="ECO:0000256" key="2">
    <source>
        <dbReference type="ARBA" id="ARBA00007821"/>
    </source>
</evidence>
<dbReference type="Pfam" id="PF00041">
    <property type="entry name" value="fn3"/>
    <property type="match status" value="1"/>
</dbReference>
<dbReference type="SUPFAM" id="SSF49265">
    <property type="entry name" value="Fibronectin type III"/>
    <property type="match status" value="1"/>
</dbReference>
<dbReference type="InterPro" id="IPR056768">
    <property type="entry name" value="THU_Piezo"/>
</dbReference>
<comment type="caution">
    <text evidence="10">The sequence shown here is derived from an EMBL/GenBank/DDBJ whole genome shotgun (WGS) entry which is preliminary data.</text>
</comment>
<dbReference type="PANTHER" id="PTHR13167:SF25">
    <property type="entry name" value="PIEZO-TYPE MECHANOSENSITIVE ION CHANNEL COMPONENT"/>
    <property type="match status" value="1"/>
</dbReference>
<dbReference type="Proteomes" id="UP000481153">
    <property type="component" value="Unassembled WGS sequence"/>
</dbReference>
<keyword evidence="11" id="KW-1185">Reference proteome</keyword>
<dbReference type="Pfam" id="PF24871">
    <property type="entry name" value="Piezo_TM1-24"/>
    <property type="match status" value="2"/>
</dbReference>
<feature type="transmembrane region" description="Helical" evidence="7">
    <location>
        <begin position="1021"/>
        <end position="1040"/>
    </location>
</feature>
<evidence type="ECO:0000256" key="4">
    <source>
        <dbReference type="ARBA" id="ARBA00022989"/>
    </source>
</evidence>
<comment type="subcellular location">
    <subcellularLocation>
        <location evidence="1">Membrane</location>
        <topology evidence="1">Multi-pass membrane protein</topology>
    </subcellularLocation>
</comment>
<organism evidence="10 11">
    <name type="scientific">Aphanomyces euteiches</name>
    <dbReference type="NCBI Taxonomy" id="100861"/>
    <lineage>
        <taxon>Eukaryota</taxon>
        <taxon>Sar</taxon>
        <taxon>Stramenopiles</taxon>
        <taxon>Oomycota</taxon>
        <taxon>Saprolegniomycetes</taxon>
        <taxon>Saprolegniales</taxon>
        <taxon>Verrucalvaceae</taxon>
        <taxon>Aphanomyces</taxon>
    </lineage>
</organism>
<feature type="transmembrane region" description="Helical" evidence="7">
    <location>
        <begin position="71"/>
        <end position="91"/>
    </location>
</feature>
<dbReference type="GO" id="GO:0008381">
    <property type="term" value="F:mechanosensitive monoatomic ion channel activity"/>
    <property type="evidence" value="ECO:0007669"/>
    <property type="project" value="InterPro"/>
</dbReference>
<feature type="compositionally biased region" description="Basic and acidic residues" evidence="6">
    <location>
        <begin position="2181"/>
        <end position="2194"/>
    </location>
</feature>
<proteinExistence type="inferred from homology"/>
<evidence type="ECO:0000256" key="7">
    <source>
        <dbReference type="SAM" id="Phobius"/>
    </source>
</evidence>
<dbReference type="InterPro" id="IPR056769">
    <property type="entry name" value="Piezo_TM1-24"/>
</dbReference>
<feature type="transmembrane region" description="Helical" evidence="7">
    <location>
        <begin position="183"/>
        <end position="204"/>
    </location>
</feature>
<feature type="region of interest" description="Disordered" evidence="6">
    <location>
        <begin position="2162"/>
        <end position="2241"/>
    </location>
</feature>